<evidence type="ECO:0000313" key="1">
    <source>
        <dbReference type="EMBL" id="UEW68630.1"/>
    </source>
</evidence>
<dbReference type="GeneID" id="77944375"/>
<dbReference type="KEGG" id="vg:77944375"/>
<sequence>MADEVKYPGPTSMPGGMETSPIALVEDRYCGSYSGGNWIAIAVHFEEYLPGFNRLQFVLHHDDGPFSDDPDARDFWGDTAPALNWIAVGASPDEAIANLRARYPGT</sequence>
<evidence type="ECO:0000313" key="2">
    <source>
        <dbReference type="Proteomes" id="UP000828188"/>
    </source>
</evidence>
<accession>A0AAE8YEZ0</accession>
<keyword evidence="2" id="KW-1185">Reference proteome</keyword>
<proteinExistence type="predicted"/>
<dbReference type="EMBL" id="OK665842">
    <property type="protein sequence ID" value="UEW68630.1"/>
    <property type="molecule type" value="Genomic_DNA"/>
</dbReference>
<dbReference type="RefSeq" id="YP_010668232.1">
    <property type="nucleotide sequence ID" value="NC_070955.1"/>
</dbReference>
<protein>
    <submittedName>
        <fullName evidence="1">Uncharacterized protein</fullName>
    </submittedName>
</protein>
<dbReference type="Proteomes" id="UP000828188">
    <property type="component" value="Segment"/>
</dbReference>
<reference evidence="1" key="1">
    <citation type="submission" date="2021-10" db="EMBL/GenBank/DDBJ databases">
        <authorList>
            <person name="Gelman D."/>
            <person name="Alkalay-Oren S."/>
            <person name="Coppenhagen-Glazer S."/>
            <person name="Hazan R."/>
        </authorList>
    </citation>
    <scope>NUCLEOTIDE SEQUENCE</scope>
</reference>
<organism evidence="1 2">
    <name type="scientific">Burkholderia phage BgManors32</name>
    <dbReference type="NCBI Taxonomy" id="2894335"/>
    <lineage>
        <taxon>Viruses</taxon>
        <taxon>Duplodnaviria</taxon>
        <taxon>Heunggongvirae</taxon>
        <taxon>Uroviricota</taxon>
        <taxon>Caudoviricetes</taxon>
        <taxon>Bigmanorsvirus</taxon>
        <taxon>Bigmanorsvirus bgmanors32</taxon>
    </lineage>
</organism>
<name>A0AAE8YEZ0_9CAUD</name>